<dbReference type="PROSITE" id="PS00650">
    <property type="entry name" value="G_PROTEIN_RECEP_F2_2"/>
    <property type="match status" value="1"/>
</dbReference>
<feature type="domain" description="G-protein coupled receptors family 2 profile 1" evidence="22">
    <location>
        <begin position="420"/>
        <end position="504"/>
    </location>
</feature>
<dbReference type="PROSITE" id="PS00649">
    <property type="entry name" value="G_PROTEIN_RECEP_F2_1"/>
    <property type="match status" value="1"/>
</dbReference>
<feature type="transmembrane region" description="Helical" evidence="20">
    <location>
        <begin position="665"/>
        <end position="686"/>
    </location>
</feature>
<keyword evidence="26" id="KW-1185">Reference proteome</keyword>
<dbReference type="Gene3D" id="1.20.1070.10">
    <property type="entry name" value="Rhodopsin 7-helix transmembrane proteins"/>
    <property type="match status" value="1"/>
</dbReference>
<evidence type="ECO:0000256" key="4">
    <source>
        <dbReference type="ARBA" id="ARBA00015885"/>
    </source>
</evidence>
<feature type="region of interest" description="Disordered" evidence="21">
    <location>
        <begin position="240"/>
        <end position="259"/>
    </location>
</feature>
<sequence length="836" mass="95890">MTAEARMLRATLGKREFEKMKGRKKGCSLPLMFILLFICITGHATTDLEDGEEEDVLGAAFPPLKLGHSVCAMKADEGPCKAIHMRYYFNIQSRECEIFEYGGCHGNENNFLTLEECEKTCVVTGTARERIRLPRKMMLANIKKEKPDFCFHEKDPGICRGYFSRYFYNKETNICEVFKYGGCLGNQNNFKNLEECQTTCQGNSNLLPIVPAEEHPNTVNSSSPAEEPHQLPEISINLLPTAPNEKSNTLNSSSPKEERNQFPIFFEPPPIPSLCMTPMDRGLCRAKELRFFYNYSTGRCHPFSYSGCGGNENNFTSRKSCLRICKKGFNKKKGERRLIKIKKTRKKQPNSACLNSFNYHIKFTAPDIKMTKNWTTFLLFFISVTVFYVAAIPSKGHQNMTEDFTQLSVTRNKIMTAQYECYQKIMQDPIHKKEGPHCNRTWDGWLCWSDVAAGTVSVQRCPDYFQDFNPSEKVTKICDPSGNWFKHPESNRTWTNYTQCNIYTREKVKTALNLYYLAIIGHGLSIASLLISLGIFFYFKSLSCQRITLHKNLFFSFVCNSVVTIISLTAVANNQELVATNPVSCKVSQFIYLYLMGCNYFWMLCEGIYLHTLIVVAVFAEKQHLLWYYLLGWGFPLIPACIHAVARSLYYNDNCWISSDTHLLYIIHGPICAALLVNLFFLLNIVRVLITKLKDTHKAESNLYMKAVRATLILVPLLGIEFVLFPWRPEGQIAEEVYDYVMHILMHYQGLLVATIFCFFNGEVQAVLRRHWNQYKIQFEHSFSHSDAVRTASYTVSSISDVQGYSYNHDCTSEHLNGKGYHDMESVVLKTEKLYG</sequence>
<dbReference type="InterPro" id="IPR050332">
    <property type="entry name" value="GPCR_2"/>
</dbReference>
<evidence type="ECO:0000256" key="14">
    <source>
        <dbReference type="ARBA" id="ARBA00023136"/>
    </source>
</evidence>
<dbReference type="GO" id="GO:0005615">
    <property type="term" value="C:extracellular space"/>
    <property type="evidence" value="ECO:0007669"/>
    <property type="project" value="UniProtKB-ARBA"/>
</dbReference>
<dbReference type="PANTHER" id="PTHR45620">
    <property type="entry name" value="PDF RECEPTOR-LIKE PROTEIN-RELATED"/>
    <property type="match status" value="1"/>
</dbReference>
<evidence type="ECO:0000259" key="22">
    <source>
        <dbReference type="PROSITE" id="PS50227"/>
    </source>
</evidence>
<dbReference type="FunFam" id="4.10.410.10:FF:000012">
    <property type="entry name" value="Tissue factor pathway inhibitor"/>
    <property type="match status" value="1"/>
</dbReference>
<keyword evidence="10" id="KW-0677">Repeat</keyword>
<feature type="domain" description="BPTI/Kunitz inhibitor" evidence="24">
    <location>
        <begin position="71"/>
        <end position="121"/>
    </location>
</feature>
<comment type="function">
    <text evidence="20">Functions as G protein-coupled receptor for calcitonin-gene-related peptides and adrenomedulli. Specificity is modulated by accessory proteins. Activates cAMP-dependent pathway.</text>
</comment>
<dbReference type="CDD" id="cd15274">
    <property type="entry name" value="7tmB1_calcitonin_R"/>
    <property type="match status" value="1"/>
</dbReference>
<feature type="transmembrane region" description="Helical" evidence="20">
    <location>
        <begin position="514"/>
        <end position="539"/>
    </location>
</feature>
<protein>
    <recommendedName>
        <fullName evidence="4 20">Calcitonin gene-related peptide type 1 receptor</fullName>
        <shortName evidence="20">CGRP type 1 receptor</shortName>
    </recommendedName>
    <alternativeName>
        <fullName evidence="20">Calcitonin receptor-like receptor</fullName>
    </alternativeName>
</protein>
<dbReference type="PROSITE" id="PS50227">
    <property type="entry name" value="G_PROTEIN_RECEP_F2_3"/>
    <property type="match status" value="1"/>
</dbReference>
<dbReference type="InterPro" id="IPR003289">
    <property type="entry name" value="GPCR_2_CGRP1_rcpt"/>
</dbReference>
<dbReference type="AlphaFoldDB" id="A0A1V4K8D3"/>
<dbReference type="PANTHER" id="PTHR45620:SF21">
    <property type="entry name" value="CALCITONIN GENE-RELATED PEPTIDE TYPE 1 RECEPTOR"/>
    <property type="match status" value="1"/>
</dbReference>
<evidence type="ECO:0000256" key="15">
    <source>
        <dbReference type="ARBA" id="ARBA00023157"/>
    </source>
</evidence>
<evidence type="ECO:0000256" key="2">
    <source>
        <dbReference type="ARBA" id="ARBA00004651"/>
    </source>
</evidence>
<keyword evidence="15 20" id="KW-1015">Disulfide bond</keyword>
<dbReference type="PRINTS" id="PR00249">
    <property type="entry name" value="GPCRSECRETIN"/>
</dbReference>
<organism evidence="25 26">
    <name type="scientific">Patagioenas fasciata monilis</name>
    <dbReference type="NCBI Taxonomy" id="372326"/>
    <lineage>
        <taxon>Eukaryota</taxon>
        <taxon>Metazoa</taxon>
        <taxon>Chordata</taxon>
        <taxon>Craniata</taxon>
        <taxon>Vertebrata</taxon>
        <taxon>Euteleostomi</taxon>
        <taxon>Archelosauria</taxon>
        <taxon>Archosauria</taxon>
        <taxon>Dinosauria</taxon>
        <taxon>Saurischia</taxon>
        <taxon>Theropoda</taxon>
        <taxon>Coelurosauria</taxon>
        <taxon>Aves</taxon>
        <taxon>Neognathae</taxon>
        <taxon>Neoaves</taxon>
        <taxon>Columbimorphae</taxon>
        <taxon>Columbiformes</taxon>
        <taxon>Columbidae</taxon>
        <taxon>Patagioenas</taxon>
    </lineage>
</organism>
<name>A0A1V4K8D3_PATFA</name>
<keyword evidence="5 20" id="KW-1003">Cell membrane</keyword>
<dbReference type="PROSITE" id="PS00280">
    <property type="entry name" value="BPTI_KUNITZ_1"/>
    <property type="match status" value="3"/>
</dbReference>
<feature type="domain" description="BPTI/Kunitz inhibitor" evidence="24">
    <location>
        <begin position="150"/>
        <end position="200"/>
    </location>
</feature>
<keyword evidence="16 20" id="KW-0675">Receptor</keyword>
<dbReference type="PROSITE" id="PS50261">
    <property type="entry name" value="G_PROTEIN_RECEP_F2_4"/>
    <property type="match status" value="1"/>
</dbReference>
<evidence type="ECO:0000256" key="20">
    <source>
        <dbReference type="RuleBase" id="RU368099"/>
    </source>
</evidence>
<dbReference type="InterPro" id="IPR002223">
    <property type="entry name" value="Kunitz_BPTI"/>
</dbReference>
<proteinExistence type="inferred from homology"/>
<feature type="transmembrane region" description="Helical" evidence="20">
    <location>
        <begin position="740"/>
        <end position="760"/>
    </location>
</feature>
<dbReference type="SMART" id="SM00131">
    <property type="entry name" value="KU"/>
    <property type="match status" value="3"/>
</dbReference>
<dbReference type="SMART" id="SM00008">
    <property type="entry name" value="HormR"/>
    <property type="match status" value="1"/>
</dbReference>
<keyword evidence="14 20" id="KW-0472">Membrane</keyword>
<evidence type="ECO:0000256" key="13">
    <source>
        <dbReference type="ARBA" id="ARBA00023040"/>
    </source>
</evidence>
<feature type="domain" description="BPTI/Kunitz inhibitor" evidence="24">
    <location>
        <begin position="275"/>
        <end position="325"/>
    </location>
</feature>
<comment type="similarity">
    <text evidence="3 20">Belongs to the G-protein coupled receptor 2 family.</text>
</comment>
<dbReference type="InterPro" id="IPR020901">
    <property type="entry name" value="Prtase_inh_Kunz-CS"/>
</dbReference>
<dbReference type="FunFam" id="4.10.410.10:FF:000013">
    <property type="entry name" value="Tissue factor pathway inhibitor"/>
    <property type="match status" value="1"/>
</dbReference>
<dbReference type="GO" id="GO:0001525">
    <property type="term" value="P:angiogenesis"/>
    <property type="evidence" value="ECO:0007669"/>
    <property type="project" value="TreeGrafter"/>
</dbReference>
<keyword evidence="9 20" id="KW-0732">Signal</keyword>
<evidence type="ECO:0000259" key="24">
    <source>
        <dbReference type="PROSITE" id="PS50279"/>
    </source>
</evidence>
<dbReference type="InterPro" id="IPR036880">
    <property type="entry name" value="Kunitz_BPTI_sf"/>
</dbReference>
<dbReference type="OrthoDB" id="16753at2759"/>
<dbReference type="InterPro" id="IPR017981">
    <property type="entry name" value="GPCR_2-like_7TM"/>
</dbReference>
<dbReference type="Gene3D" id="4.10.1240.10">
    <property type="entry name" value="GPCR, family 2, extracellular hormone receptor domain"/>
    <property type="match status" value="1"/>
</dbReference>
<dbReference type="GO" id="GO:0007166">
    <property type="term" value="P:cell surface receptor signaling pathway"/>
    <property type="evidence" value="ECO:0007669"/>
    <property type="project" value="UniProtKB-UniRule"/>
</dbReference>
<dbReference type="InterPro" id="IPR017983">
    <property type="entry name" value="GPCR_2_secretin-like_CS"/>
</dbReference>
<dbReference type="GO" id="GO:0071396">
    <property type="term" value="P:cellular response to lipid"/>
    <property type="evidence" value="ECO:0007669"/>
    <property type="project" value="UniProtKB-ARBA"/>
</dbReference>
<dbReference type="Pfam" id="PF02793">
    <property type="entry name" value="HRM"/>
    <property type="match status" value="1"/>
</dbReference>
<dbReference type="InterPro" id="IPR003287">
    <property type="entry name" value="GPCR_2_calcitonin_rcpt_fam"/>
</dbReference>
<comment type="function">
    <text evidence="19">Inhibits factor X (X(a)) directly and, in a Xa-dependent way, inhibits VIIa/tissue factor activity, presumably by forming a quaternary Xa/LACI/VIIa/TF complex. It possesses an antithrombotic action and also the ability to associate with lipoproteins in plasma.</text>
</comment>
<evidence type="ECO:0000256" key="17">
    <source>
        <dbReference type="ARBA" id="ARBA00023180"/>
    </source>
</evidence>
<dbReference type="PROSITE" id="PS50279">
    <property type="entry name" value="BPTI_KUNITZ_2"/>
    <property type="match status" value="3"/>
</dbReference>
<dbReference type="SUPFAM" id="SSF81321">
    <property type="entry name" value="Family A G protein-coupled receptor-like"/>
    <property type="match status" value="1"/>
</dbReference>
<evidence type="ECO:0000256" key="11">
    <source>
        <dbReference type="ARBA" id="ARBA00022900"/>
    </source>
</evidence>
<dbReference type="GO" id="GO:0004948">
    <property type="term" value="F:calcitonin receptor activity"/>
    <property type="evidence" value="ECO:0007669"/>
    <property type="project" value="UniProtKB-UniRule"/>
</dbReference>
<dbReference type="FunFam" id="4.10.1240.10:FF:000011">
    <property type="entry name" value="Calcitonin gene-related peptide type 1 receptor"/>
    <property type="match status" value="1"/>
</dbReference>
<feature type="transmembrane region" description="Helical" evidence="20">
    <location>
        <begin position="551"/>
        <end position="571"/>
    </location>
</feature>
<dbReference type="GO" id="GO:0004867">
    <property type="term" value="F:serine-type endopeptidase inhibitor activity"/>
    <property type="evidence" value="ECO:0007669"/>
    <property type="project" value="UniProtKB-KW"/>
</dbReference>
<keyword evidence="6" id="KW-0964">Secreted</keyword>
<dbReference type="PRINTS" id="PR01350">
    <property type="entry name" value="CTRFAMILY"/>
</dbReference>
<feature type="transmembrane region" description="Helical" evidence="20">
    <location>
        <begin position="591"/>
        <end position="619"/>
    </location>
</feature>
<gene>
    <name evidence="25" type="primary">CALCRL</name>
    <name evidence="25" type="ORF">AV530_002532</name>
</gene>
<dbReference type="GO" id="GO:0007189">
    <property type="term" value="P:adenylate cyclase-activating G protein-coupled receptor signaling pathway"/>
    <property type="evidence" value="ECO:0007669"/>
    <property type="project" value="TreeGrafter"/>
</dbReference>
<dbReference type="InterPro" id="IPR000832">
    <property type="entry name" value="GPCR_2_secretin-like"/>
</dbReference>
<keyword evidence="12 20" id="KW-1133">Transmembrane helix</keyword>
<evidence type="ECO:0000256" key="7">
    <source>
        <dbReference type="ARBA" id="ARBA00022690"/>
    </source>
</evidence>
<dbReference type="Proteomes" id="UP000190648">
    <property type="component" value="Unassembled WGS sequence"/>
</dbReference>
<evidence type="ECO:0000256" key="1">
    <source>
        <dbReference type="ARBA" id="ARBA00004613"/>
    </source>
</evidence>
<dbReference type="EMBL" id="LSYS01004331">
    <property type="protein sequence ID" value="OPJ80147.1"/>
    <property type="molecule type" value="Genomic_DNA"/>
</dbReference>
<dbReference type="GO" id="GO:0001635">
    <property type="term" value="F:calcitonin gene-related peptide receptor activity"/>
    <property type="evidence" value="ECO:0007669"/>
    <property type="project" value="TreeGrafter"/>
</dbReference>
<keyword evidence="7" id="KW-0646">Protease inhibitor</keyword>
<evidence type="ECO:0000256" key="6">
    <source>
        <dbReference type="ARBA" id="ARBA00022525"/>
    </source>
</evidence>
<evidence type="ECO:0000256" key="9">
    <source>
        <dbReference type="ARBA" id="ARBA00022729"/>
    </source>
</evidence>
<feature type="compositionally biased region" description="Polar residues" evidence="21">
    <location>
        <begin position="244"/>
        <end position="254"/>
    </location>
</feature>
<evidence type="ECO:0000256" key="21">
    <source>
        <dbReference type="SAM" id="MobiDB-lite"/>
    </source>
</evidence>
<keyword evidence="11" id="KW-0722">Serine protease inhibitor</keyword>
<accession>A0A1V4K8D3</accession>
<keyword evidence="18 20" id="KW-0807">Transducer</keyword>
<feature type="transmembrane region" description="Helical" evidence="20">
    <location>
        <begin position="707"/>
        <end position="728"/>
    </location>
</feature>
<dbReference type="PRINTS" id="PR00759">
    <property type="entry name" value="BASICPTASE"/>
</dbReference>
<evidence type="ECO:0000256" key="19">
    <source>
        <dbReference type="ARBA" id="ARBA00057773"/>
    </source>
</evidence>
<keyword evidence="13 20" id="KW-0297">G-protein coupled receptor</keyword>
<dbReference type="Gene3D" id="4.10.410.10">
    <property type="entry name" value="Pancreatic trypsin inhibitor Kunitz domain"/>
    <property type="match status" value="3"/>
</dbReference>
<evidence type="ECO:0000256" key="5">
    <source>
        <dbReference type="ARBA" id="ARBA00022475"/>
    </source>
</evidence>
<evidence type="ECO:0000256" key="10">
    <source>
        <dbReference type="ARBA" id="ARBA00022737"/>
    </source>
</evidence>
<feature type="domain" description="G-protein coupled receptors family 2 profile 2" evidence="23">
    <location>
        <begin position="514"/>
        <end position="761"/>
    </location>
</feature>
<dbReference type="STRING" id="372326.A0A1V4K8D3"/>
<dbReference type="PRINTS" id="PR01351">
    <property type="entry name" value="CGRPRECEPTOR"/>
</dbReference>
<dbReference type="Pfam" id="PF00014">
    <property type="entry name" value="Kunitz_BPTI"/>
    <property type="match status" value="3"/>
</dbReference>
<dbReference type="GO" id="GO:0005886">
    <property type="term" value="C:plasma membrane"/>
    <property type="evidence" value="ECO:0007669"/>
    <property type="project" value="UniProtKB-SubCell"/>
</dbReference>
<feature type="transmembrane region" description="Helical" evidence="20">
    <location>
        <begin position="626"/>
        <end position="645"/>
    </location>
</feature>
<dbReference type="CDD" id="cd22613">
    <property type="entry name" value="Kunitz_TFPI1_1-like"/>
    <property type="match status" value="1"/>
</dbReference>
<dbReference type="InterPro" id="IPR036445">
    <property type="entry name" value="GPCR_2_extracell_dom_sf"/>
</dbReference>
<evidence type="ECO:0000313" key="26">
    <source>
        <dbReference type="Proteomes" id="UP000190648"/>
    </source>
</evidence>
<dbReference type="CDD" id="cd22615">
    <property type="entry name" value="Kunitz_TFPI1_TFPI2_3-like"/>
    <property type="match status" value="1"/>
</dbReference>
<dbReference type="SUPFAM" id="SSF111418">
    <property type="entry name" value="Hormone receptor domain"/>
    <property type="match status" value="1"/>
</dbReference>
<comment type="subcellular location">
    <subcellularLocation>
        <location evidence="2 20">Cell membrane</location>
        <topology evidence="2 20">Multi-pass membrane protein</topology>
    </subcellularLocation>
    <subcellularLocation>
        <location evidence="1">Secreted</location>
    </subcellularLocation>
</comment>
<dbReference type="SUPFAM" id="SSF57362">
    <property type="entry name" value="BPTI-like"/>
    <property type="match status" value="3"/>
</dbReference>
<comment type="caution">
    <text evidence="25">The sequence shown here is derived from an EMBL/GenBank/DDBJ whole genome shotgun (WGS) entry which is preliminary data.</text>
</comment>
<keyword evidence="8 20" id="KW-0812">Transmembrane</keyword>
<evidence type="ECO:0000259" key="23">
    <source>
        <dbReference type="PROSITE" id="PS50261"/>
    </source>
</evidence>
<evidence type="ECO:0000256" key="3">
    <source>
        <dbReference type="ARBA" id="ARBA00005314"/>
    </source>
</evidence>
<dbReference type="Pfam" id="PF00002">
    <property type="entry name" value="7tm_2"/>
    <property type="match status" value="1"/>
</dbReference>
<keyword evidence="17 20" id="KW-0325">Glycoprotein</keyword>
<evidence type="ECO:0000256" key="12">
    <source>
        <dbReference type="ARBA" id="ARBA00022989"/>
    </source>
</evidence>
<dbReference type="FunFam" id="4.10.410.10:FF:000004">
    <property type="entry name" value="Tissue factor pathway inhibitor"/>
    <property type="match status" value="1"/>
</dbReference>
<evidence type="ECO:0000256" key="16">
    <source>
        <dbReference type="ARBA" id="ARBA00023170"/>
    </source>
</evidence>
<evidence type="ECO:0000313" key="25">
    <source>
        <dbReference type="EMBL" id="OPJ80147.1"/>
    </source>
</evidence>
<dbReference type="InterPro" id="IPR001879">
    <property type="entry name" value="GPCR_2_extracellular_dom"/>
</dbReference>
<evidence type="ECO:0000256" key="18">
    <source>
        <dbReference type="ARBA" id="ARBA00023224"/>
    </source>
</evidence>
<evidence type="ECO:0000256" key="8">
    <source>
        <dbReference type="ARBA" id="ARBA00022692"/>
    </source>
</evidence>
<dbReference type="FunFam" id="1.20.1070.10:FF:000079">
    <property type="entry name" value="Calcitonin gene-related peptide type 1 receptor"/>
    <property type="match status" value="1"/>
</dbReference>
<reference evidence="25 26" key="1">
    <citation type="submission" date="2016-02" db="EMBL/GenBank/DDBJ databases">
        <title>Band-tailed pigeon sequencing and assembly.</title>
        <authorList>
            <person name="Soares A.E."/>
            <person name="Novak B.J."/>
            <person name="Rice E.S."/>
            <person name="O'Connell B."/>
            <person name="Chang D."/>
            <person name="Weber S."/>
            <person name="Shapiro B."/>
        </authorList>
    </citation>
    <scope>NUCLEOTIDE SEQUENCE [LARGE SCALE GENOMIC DNA]</scope>
    <source>
        <strain evidence="25">BTP2013</strain>
        <tissue evidence="25">Blood</tissue>
    </source>
</reference>
<dbReference type="GO" id="GO:0001605">
    <property type="term" value="F:adrenomedullin receptor activity"/>
    <property type="evidence" value="ECO:0007669"/>
    <property type="project" value="TreeGrafter"/>
</dbReference>
<dbReference type="CDD" id="cd22614">
    <property type="entry name" value="Kunitz_TFPI1_2-like"/>
    <property type="match status" value="1"/>
</dbReference>